<evidence type="ECO:0000256" key="1">
    <source>
        <dbReference type="ARBA" id="ARBA00023015"/>
    </source>
</evidence>
<comment type="caution">
    <text evidence="5">The sequence shown here is derived from an EMBL/GenBank/DDBJ whole genome shotgun (WGS) entry which is preliminary data.</text>
</comment>
<accession>A0A939G922</accession>
<dbReference type="SMART" id="SM00342">
    <property type="entry name" value="HTH_ARAC"/>
    <property type="match status" value="1"/>
</dbReference>
<dbReference type="InterPro" id="IPR018060">
    <property type="entry name" value="HTH_AraC"/>
</dbReference>
<sequence length="271" mass="30121">MPYELISPPPALTDYIRYGWRLTSQTGHPHLDAIDVVADGCPGIMCMPNGEVHRHNKRLPQIILYGQSVKPVQLTLTGESTVLGICFYPDALKALFGLDAFELTDTCMDMSELFCVRDKPLLERLLQPASANSVDSLFGYVSAHLQDHNPNTDPAIAQALNEMIRSNGNITLKALQDTLRLTERSLERRFKQSVGISPKLFARICRFQAALNQLTNGRYDKLSDVAYESGYADHSHFTRTFKAFTGILPTEYHQKTKQEALAAGLAGVHTA</sequence>
<dbReference type="SUPFAM" id="SSF46689">
    <property type="entry name" value="Homeodomain-like"/>
    <property type="match status" value="1"/>
</dbReference>
<protein>
    <submittedName>
        <fullName evidence="5">Helix-turn-helix transcriptional regulator</fullName>
    </submittedName>
</protein>
<dbReference type="RefSeq" id="WP_207337195.1">
    <property type="nucleotide sequence ID" value="NZ_JAFMYU010000018.1"/>
</dbReference>
<dbReference type="PRINTS" id="PR00032">
    <property type="entry name" value="HTHARAC"/>
</dbReference>
<dbReference type="InterPro" id="IPR050204">
    <property type="entry name" value="AraC_XylS_family_regulators"/>
</dbReference>
<dbReference type="AlphaFoldDB" id="A0A939G922"/>
<evidence type="ECO:0000256" key="2">
    <source>
        <dbReference type="ARBA" id="ARBA00023125"/>
    </source>
</evidence>
<evidence type="ECO:0000313" key="6">
    <source>
        <dbReference type="Proteomes" id="UP000664795"/>
    </source>
</evidence>
<keyword evidence="1" id="KW-0805">Transcription regulation</keyword>
<dbReference type="Pfam" id="PF12833">
    <property type="entry name" value="HTH_18"/>
    <property type="match status" value="1"/>
</dbReference>
<reference evidence="5 6" key="1">
    <citation type="submission" date="2021-03" db="EMBL/GenBank/DDBJ databases">
        <title>Fibrella sp. HMF5036 genome sequencing and assembly.</title>
        <authorList>
            <person name="Kang H."/>
            <person name="Kim H."/>
            <person name="Bae S."/>
            <person name="Joh K."/>
        </authorList>
    </citation>
    <scope>NUCLEOTIDE SEQUENCE [LARGE SCALE GENOMIC DNA]</scope>
    <source>
        <strain evidence="5 6">HMF5036</strain>
    </source>
</reference>
<keyword evidence="3" id="KW-0804">Transcription</keyword>
<dbReference type="InterPro" id="IPR009057">
    <property type="entry name" value="Homeodomain-like_sf"/>
</dbReference>
<evidence type="ECO:0000256" key="3">
    <source>
        <dbReference type="ARBA" id="ARBA00023163"/>
    </source>
</evidence>
<name>A0A939G922_9BACT</name>
<proteinExistence type="predicted"/>
<dbReference type="GO" id="GO:0043565">
    <property type="term" value="F:sequence-specific DNA binding"/>
    <property type="evidence" value="ECO:0007669"/>
    <property type="project" value="InterPro"/>
</dbReference>
<dbReference type="Pfam" id="PF20240">
    <property type="entry name" value="DUF6597"/>
    <property type="match status" value="1"/>
</dbReference>
<feature type="domain" description="HTH araC/xylS-type" evidence="4">
    <location>
        <begin position="154"/>
        <end position="255"/>
    </location>
</feature>
<keyword evidence="2" id="KW-0238">DNA-binding</keyword>
<dbReference type="EMBL" id="JAFMYU010000018">
    <property type="protein sequence ID" value="MBO0933230.1"/>
    <property type="molecule type" value="Genomic_DNA"/>
</dbReference>
<dbReference type="InterPro" id="IPR020449">
    <property type="entry name" value="Tscrpt_reg_AraC-type_HTH"/>
</dbReference>
<dbReference type="Gene3D" id="1.10.10.60">
    <property type="entry name" value="Homeodomain-like"/>
    <property type="match status" value="1"/>
</dbReference>
<evidence type="ECO:0000259" key="4">
    <source>
        <dbReference type="PROSITE" id="PS01124"/>
    </source>
</evidence>
<organism evidence="5 6">
    <name type="scientific">Fibrella aquatilis</name>
    <dbReference type="NCBI Taxonomy" id="2817059"/>
    <lineage>
        <taxon>Bacteria</taxon>
        <taxon>Pseudomonadati</taxon>
        <taxon>Bacteroidota</taxon>
        <taxon>Cytophagia</taxon>
        <taxon>Cytophagales</taxon>
        <taxon>Spirosomataceae</taxon>
        <taxon>Fibrella</taxon>
    </lineage>
</organism>
<dbReference type="GO" id="GO:0003700">
    <property type="term" value="F:DNA-binding transcription factor activity"/>
    <property type="evidence" value="ECO:0007669"/>
    <property type="project" value="InterPro"/>
</dbReference>
<dbReference type="PANTHER" id="PTHR46796">
    <property type="entry name" value="HTH-TYPE TRANSCRIPTIONAL ACTIVATOR RHAS-RELATED"/>
    <property type="match status" value="1"/>
</dbReference>
<keyword evidence="6" id="KW-1185">Reference proteome</keyword>
<evidence type="ECO:0000313" key="5">
    <source>
        <dbReference type="EMBL" id="MBO0933230.1"/>
    </source>
</evidence>
<gene>
    <name evidence="5" type="ORF">J2I48_19625</name>
</gene>
<dbReference type="Proteomes" id="UP000664795">
    <property type="component" value="Unassembled WGS sequence"/>
</dbReference>
<dbReference type="InterPro" id="IPR046532">
    <property type="entry name" value="DUF6597"/>
</dbReference>
<dbReference type="PROSITE" id="PS01124">
    <property type="entry name" value="HTH_ARAC_FAMILY_2"/>
    <property type="match status" value="1"/>
</dbReference>